<evidence type="ECO:0000259" key="3">
    <source>
        <dbReference type="Pfam" id="PF01156"/>
    </source>
</evidence>
<dbReference type="InterPro" id="IPR036452">
    <property type="entry name" value="Ribo_hydro-like"/>
</dbReference>
<dbReference type="PANTHER" id="PTHR12304:SF4">
    <property type="entry name" value="URIDINE NUCLEOSIDASE"/>
    <property type="match status" value="1"/>
</dbReference>
<dbReference type="Pfam" id="PF01156">
    <property type="entry name" value="IU_nuc_hydro"/>
    <property type="match status" value="1"/>
</dbReference>
<keyword evidence="2" id="KW-0326">Glycosidase</keyword>
<evidence type="ECO:0000256" key="2">
    <source>
        <dbReference type="ARBA" id="ARBA00023295"/>
    </source>
</evidence>
<dbReference type="PANTHER" id="PTHR12304">
    <property type="entry name" value="INOSINE-URIDINE PREFERRING NUCLEOSIDE HYDROLASE"/>
    <property type="match status" value="1"/>
</dbReference>
<dbReference type="AlphaFoldDB" id="A0A1H9JIZ7"/>
<dbReference type="SUPFAM" id="SSF53590">
    <property type="entry name" value="Nucleoside hydrolase"/>
    <property type="match status" value="1"/>
</dbReference>
<dbReference type="GO" id="GO:0008477">
    <property type="term" value="F:purine nucleosidase activity"/>
    <property type="evidence" value="ECO:0007669"/>
    <property type="project" value="TreeGrafter"/>
</dbReference>
<organism evidence="4 5">
    <name type="scientific">Microlunatus flavus</name>
    <dbReference type="NCBI Taxonomy" id="1036181"/>
    <lineage>
        <taxon>Bacteria</taxon>
        <taxon>Bacillati</taxon>
        <taxon>Actinomycetota</taxon>
        <taxon>Actinomycetes</taxon>
        <taxon>Propionibacteriales</taxon>
        <taxon>Propionibacteriaceae</taxon>
        <taxon>Microlunatus</taxon>
    </lineage>
</organism>
<dbReference type="Gene3D" id="3.90.245.10">
    <property type="entry name" value="Ribonucleoside hydrolase-like"/>
    <property type="match status" value="1"/>
</dbReference>
<dbReference type="RefSeq" id="WP_091182381.1">
    <property type="nucleotide sequence ID" value="NZ_FOFA01000006.1"/>
</dbReference>
<dbReference type="GO" id="GO:0006152">
    <property type="term" value="P:purine nucleoside catabolic process"/>
    <property type="evidence" value="ECO:0007669"/>
    <property type="project" value="TreeGrafter"/>
</dbReference>
<name>A0A1H9JIZ7_9ACTN</name>
<dbReference type="InterPro" id="IPR001910">
    <property type="entry name" value="Inosine/uridine_hydrolase_dom"/>
</dbReference>
<proteinExistence type="predicted"/>
<dbReference type="GO" id="GO:0005829">
    <property type="term" value="C:cytosol"/>
    <property type="evidence" value="ECO:0007669"/>
    <property type="project" value="TreeGrafter"/>
</dbReference>
<dbReference type="InterPro" id="IPR023186">
    <property type="entry name" value="IUNH"/>
</dbReference>
<dbReference type="EMBL" id="FOFA01000006">
    <property type="protein sequence ID" value="SEQ86718.1"/>
    <property type="molecule type" value="Genomic_DNA"/>
</dbReference>
<keyword evidence="5" id="KW-1185">Reference proteome</keyword>
<sequence length="318" mass="33550">MPRIILDTDLAMGAPGSDIDDGFALALAHADPDITLELITTVNGNTDVESATILTAELARRLDLGDVPVVKGAAAALTRPQGVRRPADHVEALRATVAPPTPGYAAAAIAELVMANPGEITVVAIGPLTNVAAALSLEPRLAQNVREIVIMGGVFFQTMPTRDLPGEFNVWVDPEAAQAVLRSGMPQRWVGLDVTLQVRLTREHARRMLEADSPFAPFAGESTLAWIDHVAARNPGNALDADSCAMHDPLAMAVVSRPDLVELREVALDVVTGEGPARGVMITDVRESADPPPANARVAAAVDVDAFTEHFLQLITGL</sequence>
<evidence type="ECO:0000313" key="4">
    <source>
        <dbReference type="EMBL" id="SEQ86718.1"/>
    </source>
</evidence>
<accession>A0A1H9JIZ7</accession>
<feature type="domain" description="Inosine/uridine-preferring nucleoside hydrolase" evidence="3">
    <location>
        <begin position="4"/>
        <end position="308"/>
    </location>
</feature>
<gene>
    <name evidence="4" type="ORF">SAMN05421756_106225</name>
</gene>
<protein>
    <submittedName>
        <fullName evidence="4">Inosine-uridine nucleoside N-ribohydrolase</fullName>
    </submittedName>
</protein>
<keyword evidence="1 4" id="KW-0378">Hydrolase</keyword>
<dbReference type="Proteomes" id="UP000198504">
    <property type="component" value="Unassembled WGS sequence"/>
</dbReference>
<dbReference type="STRING" id="1036181.SAMN05421756_106225"/>
<evidence type="ECO:0000313" key="5">
    <source>
        <dbReference type="Proteomes" id="UP000198504"/>
    </source>
</evidence>
<reference evidence="5" key="1">
    <citation type="submission" date="2016-10" db="EMBL/GenBank/DDBJ databases">
        <authorList>
            <person name="Varghese N."/>
            <person name="Submissions S."/>
        </authorList>
    </citation>
    <scope>NUCLEOTIDE SEQUENCE [LARGE SCALE GENOMIC DNA]</scope>
    <source>
        <strain evidence="5">CGMCC 4.6856</strain>
    </source>
</reference>
<evidence type="ECO:0000256" key="1">
    <source>
        <dbReference type="ARBA" id="ARBA00022801"/>
    </source>
</evidence>
<dbReference type="OrthoDB" id="9797882at2"/>